<proteinExistence type="predicted"/>
<evidence type="ECO:0000313" key="2">
    <source>
        <dbReference type="Proteomes" id="UP000326939"/>
    </source>
</evidence>
<organism evidence="1 2">
    <name type="scientific">Salix brachista</name>
    <dbReference type="NCBI Taxonomy" id="2182728"/>
    <lineage>
        <taxon>Eukaryota</taxon>
        <taxon>Viridiplantae</taxon>
        <taxon>Streptophyta</taxon>
        <taxon>Embryophyta</taxon>
        <taxon>Tracheophyta</taxon>
        <taxon>Spermatophyta</taxon>
        <taxon>Magnoliopsida</taxon>
        <taxon>eudicotyledons</taxon>
        <taxon>Gunneridae</taxon>
        <taxon>Pentapetalae</taxon>
        <taxon>rosids</taxon>
        <taxon>fabids</taxon>
        <taxon>Malpighiales</taxon>
        <taxon>Salicaceae</taxon>
        <taxon>Saliceae</taxon>
        <taxon>Salix</taxon>
    </lineage>
</organism>
<evidence type="ECO:0000313" key="1">
    <source>
        <dbReference type="EMBL" id="KAB5526854.1"/>
    </source>
</evidence>
<gene>
    <name evidence="1" type="ORF">DKX38_020701</name>
</gene>
<keyword evidence="2" id="KW-1185">Reference proteome</keyword>
<name>A0A5N5K8P6_9ROSI</name>
<protein>
    <submittedName>
        <fullName evidence="1">Uncharacterized protein</fullName>
    </submittedName>
</protein>
<comment type="caution">
    <text evidence="1">The sequence shown here is derived from an EMBL/GenBank/DDBJ whole genome shotgun (WGS) entry which is preliminary data.</text>
</comment>
<dbReference type="AlphaFoldDB" id="A0A5N5K8P6"/>
<reference evidence="2" key="1">
    <citation type="journal article" date="2019" name="Gigascience">
        <title>De novo genome assembly of the endangered Acer yangbiense, a plant species with extremely small populations endemic to Yunnan Province, China.</title>
        <authorList>
            <person name="Yang J."/>
            <person name="Wariss H.M."/>
            <person name="Tao L."/>
            <person name="Zhang R."/>
            <person name="Yun Q."/>
            <person name="Hollingsworth P."/>
            <person name="Dao Z."/>
            <person name="Luo G."/>
            <person name="Guo H."/>
            <person name="Ma Y."/>
            <person name="Sun W."/>
        </authorList>
    </citation>
    <scope>NUCLEOTIDE SEQUENCE [LARGE SCALE GENOMIC DNA]</scope>
    <source>
        <strain evidence="2">cv. br00</strain>
    </source>
</reference>
<sequence length="97" mass="10605">MGSSSGGEFGEWWLNRCLYPEWLSFPSANHYRAINWSEAIANGVEVNSINASGFTAKDALQSGGDCNDISILEMFQQSGAMKAMDITTNRSCFDLPS</sequence>
<dbReference type="Proteomes" id="UP000326939">
    <property type="component" value="Chromosome 14"/>
</dbReference>
<accession>A0A5N5K8P6</accession>
<dbReference type="EMBL" id="VDCV01000014">
    <property type="protein sequence ID" value="KAB5526854.1"/>
    <property type="molecule type" value="Genomic_DNA"/>
</dbReference>